<dbReference type="EMBL" id="JAHDYS010000022">
    <property type="protein sequence ID" value="MBT1073459.1"/>
    <property type="molecule type" value="Genomic_DNA"/>
</dbReference>
<evidence type="ECO:0000313" key="1">
    <source>
        <dbReference type="EMBL" id="MBT1073459.1"/>
    </source>
</evidence>
<reference evidence="1 2" key="1">
    <citation type="submission" date="2021-05" db="EMBL/GenBank/DDBJ databases">
        <title>The draft genome of Geobacter chapellei DSM 13688.</title>
        <authorList>
            <person name="Xu Z."/>
            <person name="Masuda Y."/>
            <person name="Itoh H."/>
            <person name="Senoo K."/>
        </authorList>
    </citation>
    <scope>NUCLEOTIDE SEQUENCE [LARGE SCALE GENOMIC DNA]</scope>
    <source>
        <strain evidence="1 2">DSM 13688</strain>
    </source>
</reference>
<name>A0ABS5UCN0_9BACT</name>
<organism evidence="1 2">
    <name type="scientific">Pelotalea chapellei</name>
    <dbReference type="NCBI Taxonomy" id="44671"/>
    <lineage>
        <taxon>Bacteria</taxon>
        <taxon>Pseudomonadati</taxon>
        <taxon>Thermodesulfobacteriota</taxon>
        <taxon>Desulfuromonadia</taxon>
        <taxon>Geobacterales</taxon>
        <taxon>Geobacteraceae</taxon>
        <taxon>Pelotalea</taxon>
    </lineage>
</organism>
<sequence>MALSSETIDHVTLQHLVEAGAVKAADVVGQPGGWGIVIKYGMVERALAARRGAIRTFSRFETLVSYLKEIGISQFFVNASNYDPTNKKTHRPDSAVRMKRTFDAAEHDKWFRDQVEEGIRQADDPNAVWVSNEEVEARGAQRRAAWTKQAKERVA</sequence>
<proteinExistence type="predicted"/>
<protein>
    <submittedName>
        <fullName evidence="1">Uncharacterized protein</fullName>
    </submittedName>
</protein>
<accession>A0ABS5UCN0</accession>
<dbReference type="Gene3D" id="6.20.450.20">
    <property type="match status" value="1"/>
</dbReference>
<evidence type="ECO:0000313" key="2">
    <source>
        <dbReference type="Proteomes" id="UP000784128"/>
    </source>
</evidence>
<gene>
    <name evidence="1" type="ORF">KJB30_16850</name>
</gene>
<keyword evidence="2" id="KW-1185">Reference proteome</keyword>
<comment type="caution">
    <text evidence="1">The sequence shown here is derived from an EMBL/GenBank/DDBJ whole genome shotgun (WGS) entry which is preliminary data.</text>
</comment>
<dbReference type="RefSeq" id="WP_214301524.1">
    <property type="nucleotide sequence ID" value="NZ_JAHDYS010000022.1"/>
</dbReference>
<dbReference type="Proteomes" id="UP000784128">
    <property type="component" value="Unassembled WGS sequence"/>
</dbReference>